<dbReference type="PANTHER" id="PTHR19924:SF26">
    <property type="entry name" value="U3 SMALL NUCLEOLAR RNA-ASSOCIATED PROTEIN 15 HOMOLOG"/>
    <property type="match status" value="1"/>
</dbReference>
<dbReference type="GO" id="GO:0045943">
    <property type="term" value="P:positive regulation of transcription by RNA polymerase I"/>
    <property type="evidence" value="ECO:0007669"/>
    <property type="project" value="TreeGrafter"/>
</dbReference>
<dbReference type="InterPro" id="IPR015943">
    <property type="entry name" value="WD40/YVTN_repeat-like_dom_sf"/>
</dbReference>
<comment type="function">
    <text evidence="7">Ribosome biogenesis factor. Involved in nucleolar processing of pre-18S ribosomal RNA. Required for optimal pre-ribosomal RNA transcription by RNA polymerase I. Part of the small subunit (SSU) processome, first precursor of the small eukaryotic ribosomal subunit. During the assembly of the SSU processome in the nucleolus, many ribosome biogenesis factors, an RNA chaperone and ribosomal proteins associate with the nascent pre-rRNA and work in concert to generate RNA folding, modifications, rearrangements and cleavage as well as targeted degradation of pre-ribosomal RNA by the RNA exosome.</text>
</comment>
<dbReference type="GO" id="GO:0006364">
    <property type="term" value="P:rRNA processing"/>
    <property type="evidence" value="ECO:0007669"/>
    <property type="project" value="UniProtKB-KW"/>
</dbReference>
<dbReference type="InterPro" id="IPR036322">
    <property type="entry name" value="WD40_repeat_dom_sf"/>
</dbReference>
<dbReference type="Proteomes" id="UP000683360">
    <property type="component" value="Unassembled WGS sequence"/>
</dbReference>
<evidence type="ECO:0000256" key="7">
    <source>
        <dbReference type="ARBA" id="ARBA00045437"/>
    </source>
</evidence>
<gene>
    <name evidence="10" type="ORF">MEDL_29876</name>
</gene>
<dbReference type="PROSITE" id="PS50294">
    <property type="entry name" value="WD_REPEATS_REGION"/>
    <property type="match status" value="1"/>
</dbReference>
<comment type="subcellular location">
    <subcellularLocation>
        <location evidence="1">Nucleus</location>
        <location evidence="1">Nucleolus</location>
    </subcellularLocation>
</comment>
<dbReference type="Pfam" id="PF09384">
    <property type="entry name" value="UTP15_C"/>
    <property type="match status" value="1"/>
</dbReference>
<evidence type="ECO:0000259" key="9">
    <source>
        <dbReference type="Pfam" id="PF09384"/>
    </source>
</evidence>
<keyword evidence="11" id="KW-1185">Reference proteome</keyword>
<dbReference type="InterPro" id="IPR001680">
    <property type="entry name" value="WD40_rpt"/>
</dbReference>
<evidence type="ECO:0000256" key="1">
    <source>
        <dbReference type="ARBA" id="ARBA00004604"/>
    </source>
</evidence>
<reference evidence="10" key="1">
    <citation type="submission" date="2021-03" db="EMBL/GenBank/DDBJ databases">
        <authorList>
            <person name="Bekaert M."/>
        </authorList>
    </citation>
    <scope>NUCLEOTIDE SEQUENCE</scope>
</reference>
<dbReference type="GO" id="GO:0005730">
    <property type="term" value="C:nucleolus"/>
    <property type="evidence" value="ECO:0007669"/>
    <property type="project" value="UniProtKB-SubCell"/>
</dbReference>
<evidence type="ECO:0000256" key="4">
    <source>
        <dbReference type="ARBA" id="ARBA00022574"/>
    </source>
</evidence>
<dbReference type="PANTHER" id="PTHR19924">
    <property type="entry name" value="UTP15 U3 SMALL NUCLEOLAR RNA-ASSOCIATED PROTEIN 15 FAMILY MEMBER"/>
    <property type="match status" value="1"/>
</dbReference>
<accession>A0A8S3SCF1</accession>
<keyword evidence="4 8" id="KW-0853">WD repeat</keyword>
<dbReference type="InterPro" id="IPR018983">
    <property type="entry name" value="U3_snoRNA-assocProt_15_C"/>
</dbReference>
<evidence type="ECO:0000256" key="2">
    <source>
        <dbReference type="ARBA" id="ARBA00018260"/>
    </source>
</evidence>
<evidence type="ECO:0000313" key="10">
    <source>
        <dbReference type="EMBL" id="CAG2216157.1"/>
    </source>
</evidence>
<dbReference type="Gene3D" id="2.130.10.10">
    <property type="entry name" value="YVTN repeat-like/Quinoprotein amine dehydrogenase"/>
    <property type="match status" value="2"/>
</dbReference>
<evidence type="ECO:0000256" key="3">
    <source>
        <dbReference type="ARBA" id="ARBA00022552"/>
    </source>
</evidence>
<organism evidence="10 11">
    <name type="scientific">Mytilus edulis</name>
    <name type="common">Blue mussel</name>
    <dbReference type="NCBI Taxonomy" id="6550"/>
    <lineage>
        <taxon>Eukaryota</taxon>
        <taxon>Metazoa</taxon>
        <taxon>Spiralia</taxon>
        <taxon>Lophotrochozoa</taxon>
        <taxon>Mollusca</taxon>
        <taxon>Bivalvia</taxon>
        <taxon>Autobranchia</taxon>
        <taxon>Pteriomorphia</taxon>
        <taxon>Mytilida</taxon>
        <taxon>Mytiloidea</taxon>
        <taxon>Mytilidae</taxon>
        <taxon>Mytilinae</taxon>
        <taxon>Mytilus</taxon>
    </lineage>
</organism>
<dbReference type="PROSITE" id="PS00678">
    <property type="entry name" value="WD_REPEATS_1"/>
    <property type="match status" value="1"/>
</dbReference>
<dbReference type="EMBL" id="CAJPWZ010001472">
    <property type="protein sequence ID" value="CAG2216157.1"/>
    <property type="molecule type" value="Genomic_DNA"/>
</dbReference>
<evidence type="ECO:0000313" key="11">
    <source>
        <dbReference type="Proteomes" id="UP000683360"/>
    </source>
</evidence>
<feature type="repeat" description="WD" evidence="8">
    <location>
        <begin position="119"/>
        <end position="160"/>
    </location>
</feature>
<sequence length="500" mass="56785">MAASFKKTAIKTIPRVGEIITTDTLFWKSLEVPVTKKEYGPITHIEFSPVEPHNFAVTNSTRVQIYSPKSLQIVKTISRFREQAHCGSFRDDGRLLVAGGDGGEVKLFDVDGKSLLRVFKGHKGSVHVSKFLSDRLHLFSGSDDNTVRLWDIPTENQLLSYKDHQDYVRCGVASMASTDIILTGSYDHTVKIRKCSDVSFWWNIYVSRWKCYKSMGCLSRRRLLTTLCHHHKTITTLTFCKNYQRLISGSIDRHLKIYDVSTYQVVHTLDVPGSVLSVGVPADDNLLVVGTAEGLLSMQRRKSDEDKNVRKKKRPASYKFFLKGQNYTPSSEDQIYEHKKKEKIQKYDKFFRKFEYSKALDAAIHVRTKEPEVTVSVIQELIRREGLKPALAARDDKSLGFIIRFIQRNISNPRFTSTLTDVAGVLLDMYNSHIGQCAEVDSLLQKLRTTVKQEVDYMKQLMETMGTMDMLFAAVSTNQNKQLNSNSLDVLTPSVGAQTS</sequence>
<name>A0A8S3SCF1_MYTED</name>
<dbReference type="SMART" id="SM00320">
    <property type="entry name" value="WD40"/>
    <property type="match status" value="5"/>
</dbReference>
<feature type="repeat" description="WD" evidence="8">
    <location>
        <begin position="227"/>
        <end position="268"/>
    </location>
</feature>
<keyword evidence="6" id="KW-0539">Nucleus</keyword>
<proteinExistence type="predicted"/>
<evidence type="ECO:0000256" key="8">
    <source>
        <dbReference type="PROSITE-ProRule" id="PRU00221"/>
    </source>
</evidence>
<dbReference type="Pfam" id="PF00400">
    <property type="entry name" value="WD40"/>
    <property type="match status" value="3"/>
</dbReference>
<keyword evidence="5" id="KW-0677">Repeat</keyword>
<dbReference type="OrthoDB" id="431715at2759"/>
<evidence type="ECO:0000256" key="5">
    <source>
        <dbReference type="ARBA" id="ARBA00022737"/>
    </source>
</evidence>
<dbReference type="AlphaFoldDB" id="A0A8S3SCF1"/>
<evidence type="ECO:0000256" key="6">
    <source>
        <dbReference type="ARBA" id="ARBA00023242"/>
    </source>
</evidence>
<dbReference type="PROSITE" id="PS50082">
    <property type="entry name" value="WD_REPEATS_2"/>
    <property type="match status" value="2"/>
</dbReference>
<dbReference type="InterPro" id="IPR019775">
    <property type="entry name" value="WD40_repeat_CS"/>
</dbReference>
<feature type="domain" description="U3 small nucleolar RNA-associated protein 15 C-terminal" evidence="9">
    <location>
        <begin position="326"/>
        <end position="471"/>
    </location>
</feature>
<dbReference type="SUPFAM" id="SSF50978">
    <property type="entry name" value="WD40 repeat-like"/>
    <property type="match status" value="1"/>
</dbReference>
<protein>
    <recommendedName>
        <fullName evidence="2">U3 small nucleolar RNA-associated protein 15 homolog</fullName>
    </recommendedName>
</protein>
<comment type="caution">
    <text evidence="10">The sequence shown here is derived from an EMBL/GenBank/DDBJ whole genome shotgun (WGS) entry which is preliminary data.</text>
</comment>
<keyword evidence="3" id="KW-0698">rRNA processing</keyword>